<accession>A0A8X6V694</accession>
<comment type="caution">
    <text evidence="1">The sequence shown here is derived from an EMBL/GenBank/DDBJ whole genome shotgun (WGS) entry which is preliminary data.</text>
</comment>
<sequence length="145" mass="16625">MGKRIDPTISIMSCLEHFTKDTKDVWAFSEEDETPQKCRVVAKGGKDFTKPDMLGSRKNKKGQVMLELHAEVRYIVSARRTELMLNAGGKSVLLLPQRRRCPKNCCQTFDHERVDIRRPMVCACPIDRPRHRMPVCNGVVNIKLD</sequence>
<evidence type="ECO:0000313" key="1">
    <source>
        <dbReference type="EMBL" id="GFY06412.1"/>
    </source>
</evidence>
<organism evidence="1 2">
    <name type="scientific">Trichonephila clavipes</name>
    <name type="common">Golden silk orbweaver</name>
    <name type="synonym">Nephila clavipes</name>
    <dbReference type="NCBI Taxonomy" id="2585209"/>
    <lineage>
        <taxon>Eukaryota</taxon>
        <taxon>Metazoa</taxon>
        <taxon>Ecdysozoa</taxon>
        <taxon>Arthropoda</taxon>
        <taxon>Chelicerata</taxon>
        <taxon>Arachnida</taxon>
        <taxon>Araneae</taxon>
        <taxon>Araneomorphae</taxon>
        <taxon>Entelegynae</taxon>
        <taxon>Araneoidea</taxon>
        <taxon>Nephilidae</taxon>
        <taxon>Trichonephila</taxon>
    </lineage>
</organism>
<keyword evidence="2" id="KW-1185">Reference proteome</keyword>
<dbReference type="EMBL" id="BMAU01021259">
    <property type="protein sequence ID" value="GFY06412.1"/>
    <property type="molecule type" value="Genomic_DNA"/>
</dbReference>
<dbReference type="Proteomes" id="UP000887159">
    <property type="component" value="Unassembled WGS sequence"/>
</dbReference>
<name>A0A8X6V694_TRICX</name>
<gene>
    <name evidence="1" type="ORF">TNCV_3651991</name>
</gene>
<reference evidence="1" key="1">
    <citation type="submission" date="2020-08" db="EMBL/GenBank/DDBJ databases">
        <title>Multicomponent nature underlies the extraordinary mechanical properties of spider dragline silk.</title>
        <authorList>
            <person name="Kono N."/>
            <person name="Nakamura H."/>
            <person name="Mori M."/>
            <person name="Yoshida Y."/>
            <person name="Ohtoshi R."/>
            <person name="Malay A.D."/>
            <person name="Moran D.A.P."/>
            <person name="Tomita M."/>
            <person name="Numata K."/>
            <person name="Arakawa K."/>
        </authorList>
    </citation>
    <scope>NUCLEOTIDE SEQUENCE</scope>
</reference>
<proteinExistence type="predicted"/>
<protein>
    <submittedName>
        <fullName evidence="1">Uncharacterized protein</fullName>
    </submittedName>
</protein>
<dbReference type="AlphaFoldDB" id="A0A8X6V694"/>
<evidence type="ECO:0000313" key="2">
    <source>
        <dbReference type="Proteomes" id="UP000887159"/>
    </source>
</evidence>